<dbReference type="EMBL" id="FNJL01000029">
    <property type="protein sequence ID" value="SDP82599.1"/>
    <property type="molecule type" value="Genomic_DNA"/>
</dbReference>
<organism evidence="3 4">
    <name type="scientific">Paracidovorax cattleyae</name>
    <dbReference type="NCBI Taxonomy" id="80868"/>
    <lineage>
        <taxon>Bacteria</taxon>
        <taxon>Pseudomonadati</taxon>
        <taxon>Pseudomonadota</taxon>
        <taxon>Betaproteobacteria</taxon>
        <taxon>Burkholderiales</taxon>
        <taxon>Comamonadaceae</taxon>
        <taxon>Paracidovorax</taxon>
    </lineage>
</organism>
<feature type="domain" description="Tyrosine specific protein phosphatases" evidence="2">
    <location>
        <begin position="272"/>
        <end position="328"/>
    </location>
</feature>
<dbReference type="InterPro" id="IPR016130">
    <property type="entry name" value="Tyr_Pase_AS"/>
</dbReference>
<evidence type="ECO:0000259" key="2">
    <source>
        <dbReference type="PROSITE" id="PS50056"/>
    </source>
</evidence>
<dbReference type="AlphaFoldDB" id="A0A1H0VVL0"/>
<dbReference type="InterPro" id="IPR000387">
    <property type="entry name" value="Tyr_Pase_dom"/>
</dbReference>
<evidence type="ECO:0000256" key="1">
    <source>
        <dbReference type="SAM" id="MobiDB-lite"/>
    </source>
</evidence>
<dbReference type="Proteomes" id="UP000199317">
    <property type="component" value="Unassembled WGS sequence"/>
</dbReference>
<dbReference type="Gene3D" id="3.30.70.1690">
    <property type="match status" value="1"/>
</dbReference>
<evidence type="ECO:0000313" key="4">
    <source>
        <dbReference type="Proteomes" id="UP000199317"/>
    </source>
</evidence>
<gene>
    <name evidence="3" type="ORF">SAMN04489708_12944</name>
</gene>
<reference evidence="4" key="1">
    <citation type="submission" date="2016-10" db="EMBL/GenBank/DDBJ databases">
        <authorList>
            <person name="Varghese N."/>
            <person name="Submissions S."/>
        </authorList>
    </citation>
    <scope>NUCLEOTIDE SEQUENCE [LARGE SCALE GENOMIC DNA]</scope>
    <source>
        <strain evidence="4">DSM 17101</strain>
    </source>
</reference>
<dbReference type="SUPFAM" id="SSF52799">
    <property type="entry name" value="(Phosphotyrosine protein) phosphatases II"/>
    <property type="match status" value="1"/>
</dbReference>
<dbReference type="InterPro" id="IPR029021">
    <property type="entry name" value="Prot-tyrosine_phosphatase-like"/>
</dbReference>
<dbReference type="Pfam" id="PF14566">
    <property type="entry name" value="PTPlike_phytase"/>
    <property type="match status" value="1"/>
</dbReference>
<protein>
    <submittedName>
        <fullName evidence="3">Inositol hexakisphosphate</fullName>
    </submittedName>
</protein>
<dbReference type="NCBIfam" id="NF041348">
    <property type="entry name" value="XopH"/>
    <property type="match status" value="1"/>
</dbReference>
<feature type="region of interest" description="Disordered" evidence="1">
    <location>
        <begin position="50"/>
        <end position="84"/>
    </location>
</feature>
<evidence type="ECO:0000313" key="3">
    <source>
        <dbReference type="EMBL" id="SDP82599.1"/>
    </source>
</evidence>
<dbReference type="SMART" id="SM01301">
    <property type="entry name" value="PTPlike_phytase"/>
    <property type="match status" value="1"/>
</dbReference>
<keyword evidence="4" id="KW-1185">Reference proteome</keyword>
<accession>A0A1H0VVL0</accession>
<dbReference type="Gene3D" id="3.90.190.10">
    <property type="entry name" value="Protein tyrosine phosphatase superfamily"/>
    <property type="match status" value="1"/>
</dbReference>
<proteinExistence type="predicted"/>
<name>A0A1H0VVL0_9BURK</name>
<sequence length="383" mass="41403">MPRISLHCGLFKSCLPSGERDIPAPVAGVSPPASGSSSKCLDAARFIGMPASRRRREGTSPQDAPPPRSAVAGPSNHSGPIGRGRTALQLRQPAAETDLHLTYDTEPPHPAGTMAFFRHSNQASTLPPGIDTRGLESLQLSGSERITSVEQVCAIRQACGDAPLVVVVDLRQESHGVADGHSLTWRGPMDWGNVGLDTATAREAEQLEELRRQGSAVATHADHVKGKTDDPALRRLDTTLARSEQEIVEAAGAGYRRIAVTDHLRPSRWEVDQFIALVRGLPEGAGLHVHCNGGRGRTTTFMALYDMLRNAREVDADAIMARQSKLGMDYNLADTGAVRESKQAFHADRLAFLHEFHAYARENPGGLPRTWSQWRSADAAQSS</sequence>
<dbReference type="RefSeq" id="WP_225978940.1">
    <property type="nucleotide sequence ID" value="NZ_CP028290.1"/>
</dbReference>
<dbReference type="PROSITE" id="PS50056">
    <property type="entry name" value="TYR_PHOSPHATASE_2"/>
    <property type="match status" value="1"/>
</dbReference>
<dbReference type="PROSITE" id="PS00383">
    <property type="entry name" value="TYR_PHOSPHATASE_1"/>
    <property type="match status" value="1"/>
</dbReference>